<sequence>MVGTKPGPVQIVLVHKEQHSFELDEKALSHVLLQDAIRDLDVVVVSVAGAFRKGKSFLLDFLLRYLYTQKEDSKIDWLGVEDEPLTGFSWRGGGGGLGPRDHRHSDLERSLHRDEAQWEEGRRCADGHPGGFRQPVHRQRLRHHFCPQYHDQFRSVLSSFSFVQLFTEYGRLAMDEIFLKPFQTLMFLVRDWSFPYEYNYGLDGGMSFLDKRLEVKSHQHEEIQNVRKHIHSCFTNVNCFLLPHPGLKVATSPNFDGRLNDIADEFKDQLKQLIPFVLDPSQLLEKEINGSKVTCRGLLEYFKATAEANNLAAVASAKDLYYSSMEKICGGDKPYVAPELLECKHREQSTRALEHFRRIKKMGGREFSQRYEDELMQELSDLFEDLAKHNQSKNIFNTFRTPAILFGVIVVLYVTSGITEYIGLSVVAQLCNLLVGLLLLSLLAWGYIRYSGEYRELGIAIDSTAEFVLQKIRAVRAFSTLDRACFDRENRAQLAAPLP</sequence>
<accession>V8N9U9</accession>
<gene>
    <name evidence="14" type="primary">Atl3</name>
    <name evidence="14" type="ORF">L345_15560</name>
</gene>
<keyword evidence="2 12" id="KW-0812">Transmembrane</keyword>
<evidence type="ECO:0000256" key="3">
    <source>
        <dbReference type="ARBA" id="ARBA00022741"/>
    </source>
</evidence>
<proteinExistence type="inferred from homology"/>
<evidence type="ECO:0000313" key="15">
    <source>
        <dbReference type="Proteomes" id="UP000018936"/>
    </source>
</evidence>
<keyword evidence="5" id="KW-0256">Endoplasmic reticulum</keyword>
<evidence type="ECO:0000256" key="7">
    <source>
        <dbReference type="ARBA" id="ARBA00022989"/>
    </source>
</evidence>
<dbReference type="InterPro" id="IPR015894">
    <property type="entry name" value="Guanylate-bd_N"/>
</dbReference>
<protein>
    <submittedName>
        <fullName evidence="14">Atlastin-3</fullName>
    </submittedName>
</protein>
<evidence type="ECO:0000256" key="12">
    <source>
        <dbReference type="SAM" id="Phobius"/>
    </source>
</evidence>
<dbReference type="Pfam" id="PF02263">
    <property type="entry name" value="GBP"/>
    <property type="match status" value="2"/>
</dbReference>
<dbReference type="GO" id="GO:0005789">
    <property type="term" value="C:endoplasmic reticulum membrane"/>
    <property type="evidence" value="ECO:0007669"/>
    <property type="project" value="UniProtKB-SubCell"/>
</dbReference>
<comment type="similarity">
    <text evidence="11">Belongs to the TRAFAC class dynamin-like GTPase superfamily. GB1/RHD3 GTPase family.</text>
</comment>
<dbReference type="Proteomes" id="UP000018936">
    <property type="component" value="Unassembled WGS sequence"/>
</dbReference>
<evidence type="ECO:0000256" key="1">
    <source>
        <dbReference type="ARBA" id="ARBA00004477"/>
    </source>
</evidence>
<keyword evidence="4" id="KW-0378">Hydrolase</keyword>
<dbReference type="PROSITE" id="PS51715">
    <property type="entry name" value="G_GB1_RHD3"/>
    <property type="match status" value="2"/>
</dbReference>
<comment type="caution">
    <text evidence="14">The sequence shown here is derived from an EMBL/GenBank/DDBJ whole genome shotgun (WGS) entry which is preliminary data.</text>
</comment>
<dbReference type="PANTHER" id="PTHR10751">
    <property type="entry name" value="GUANYLATE BINDING PROTEIN"/>
    <property type="match status" value="1"/>
</dbReference>
<feature type="transmembrane region" description="Helical" evidence="12">
    <location>
        <begin position="398"/>
        <end position="415"/>
    </location>
</feature>
<dbReference type="GO" id="GO:0003924">
    <property type="term" value="F:GTPase activity"/>
    <property type="evidence" value="ECO:0007669"/>
    <property type="project" value="InterPro"/>
</dbReference>
<evidence type="ECO:0000256" key="6">
    <source>
        <dbReference type="ARBA" id="ARBA00022842"/>
    </source>
</evidence>
<evidence type="ECO:0000256" key="11">
    <source>
        <dbReference type="PROSITE-ProRule" id="PRU01052"/>
    </source>
</evidence>
<keyword evidence="15" id="KW-1185">Reference proteome</keyword>
<dbReference type="EMBL" id="AZIM01006369">
    <property type="protein sequence ID" value="ETE58716.1"/>
    <property type="molecule type" value="Genomic_DNA"/>
</dbReference>
<keyword evidence="3" id="KW-0547">Nucleotide-binding</keyword>
<keyword evidence="9 12" id="KW-0472">Membrane</keyword>
<dbReference type="InterPro" id="IPR027417">
    <property type="entry name" value="P-loop_NTPase"/>
</dbReference>
<dbReference type="InterPro" id="IPR030386">
    <property type="entry name" value="G_GB1_RHD3_dom"/>
</dbReference>
<keyword evidence="6" id="KW-0460">Magnesium</keyword>
<evidence type="ECO:0000259" key="13">
    <source>
        <dbReference type="PROSITE" id="PS51715"/>
    </source>
</evidence>
<dbReference type="SUPFAM" id="SSF52540">
    <property type="entry name" value="P-loop containing nucleoside triphosphate hydrolases"/>
    <property type="match status" value="1"/>
</dbReference>
<keyword evidence="7 12" id="KW-1133">Transmembrane helix</keyword>
<dbReference type="SUPFAM" id="SSF48340">
    <property type="entry name" value="Interferon-induced guanylate-binding protein 1 (GBP1), C-terminal domain"/>
    <property type="match status" value="1"/>
</dbReference>
<evidence type="ECO:0000313" key="14">
    <source>
        <dbReference type="EMBL" id="ETE58716.1"/>
    </source>
</evidence>
<evidence type="ECO:0000256" key="4">
    <source>
        <dbReference type="ARBA" id="ARBA00022801"/>
    </source>
</evidence>
<evidence type="ECO:0000256" key="8">
    <source>
        <dbReference type="ARBA" id="ARBA00023134"/>
    </source>
</evidence>
<feature type="domain" description="GB1/RHD3-type G" evidence="13">
    <location>
        <begin position="164"/>
        <end position="282"/>
    </location>
</feature>
<feature type="non-terminal residue" evidence="14">
    <location>
        <position position="1"/>
    </location>
</feature>
<evidence type="ECO:0000256" key="5">
    <source>
        <dbReference type="ARBA" id="ARBA00022824"/>
    </source>
</evidence>
<dbReference type="OrthoDB" id="7788754at2759"/>
<evidence type="ECO:0000256" key="10">
    <source>
        <dbReference type="ARBA" id="ARBA00049117"/>
    </source>
</evidence>
<evidence type="ECO:0000256" key="2">
    <source>
        <dbReference type="ARBA" id="ARBA00022692"/>
    </source>
</evidence>
<name>V8N9U9_OPHHA</name>
<evidence type="ECO:0000256" key="9">
    <source>
        <dbReference type="ARBA" id="ARBA00023136"/>
    </source>
</evidence>
<dbReference type="Gene3D" id="3.40.50.300">
    <property type="entry name" value="P-loop containing nucleotide triphosphate hydrolases"/>
    <property type="match status" value="2"/>
</dbReference>
<keyword evidence="8" id="KW-0342">GTP-binding</keyword>
<dbReference type="FunFam" id="3.40.50.300:FF:004169">
    <property type="entry name" value="Atlastin 3"/>
    <property type="match status" value="1"/>
</dbReference>
<organism evidence="14 15">
    <name type="scientific">Ophiophagus hannah</name>
    <name type="common">King cobra</name>
    <name type="synonym">Naja hannah</name>
    <dbReference type="NCBI Taxonomy" id="8665"/>
    <lineage>
        <taxon>Eukaryota</taxon>
        <taxon>Metazoa</taxon>
        <taxon>Chordata</taxon>
        <taxon>Craniata</taxon>
        <taxon>Vertebrata</taxon>
        <taxon>Euteleostomi</taxon>
        <taxon>Lepidosauria</taxon>
        <taxon>Squamata</taxon>
        <taxon>Bifurcata</taxon>
        <taxon>Unidentata</taxon>
        <taxon>Episquamata</taxon>
        <taxon>Toxicofera</taxon>
        <taxon>Serpentes</taxon>
        <taxon>Colubroidea</taxon>
        <taxon>Elapidae</taxon>
        <taxon>Elapinae</taxon>
        <taxon>Ophiophagus</taxon>
    </lineage>
</organism>
<dbReference type="FunFam" id="1.20.58.420:FF:000001">
    <property type="entry name" value="Atlastin-1 isoform 1"/>
    <property type="match status" value="1"/>
</dbReference>
<feature type="transmembrane region" description="Helical" evidence="12">
    <location>
        <begin position="421"/>
        <end position="448"/>
    </location>
</feature>
<dbReference type="AlphaFoldDB" id="V8N9U9"/>
<comment type="subcellular location">
    <subcellularLocation>
        <location evidence="1">Endoplasmic reticulum membrane</location>
        <topology evidence="1">Multi-pass membrane protein</topology>
    </subcellularLocation>
</comment>
<dbReference type="Gene3D" id="1.20.58.420">
    <property type="entry name" value="AHSP"/>
    <property type="match status" value="1"/>
</dbReference>
<comment type="catalytic activity">
    <reaction evidence="10">
        <text>GTP + H2O = GDP + phosphate + H(+)</text>
        <dbReference type="Rhea" id="RHEA:19669"/>
        <dbReference type="ChEBI" id="CHEBI:15377"/>
        <dbReference type="ChEBI" id="CHEBI:15378"/>
        <dbReference type="ChEBI" id="CHEBI:37565"/>
        <dbReference type="ChEBI" id="CHEBI:43474"/>
        <dbReference type="ChEBI" id="CHEBI:58189"/>
    </reaction>
    <physiologicalReaction direction="left-to-right" evidence="10">
        <dbReference type="Rhea" id="RHEA:19670"/>
    </physiologicalReaction>
</comment>
<feature type="domain" description="GB1/RHD3-type G" evidence="13">
    <location>
        <begin position="39"/>
        <end position="93"/>
    </location>
</feature>
<dbReference type="GO" id="GO:0005525">
    <property type="term" value="F:GTP binding"/>
    <property type="evidence" value="ECO:0007669"/>
    <property type="project" value="UniProtKB-KW"/>
</dbReference>
<dbReference type="InterPro" id="IPR036543">
    <property type="entry name" value="Guanylate-bd_C_sf"/>
</dbReference>
<reference evidence="14 15" key="1">
    <citation type="journal article" date="2013" name="Proc. Natl. Acad. Sci. U.S.A.">
        <title>The king cobra genome reveals dynamic gene evolution and adaptation in the snake venom system.</title>
        <authorList>
            <person name="Vonk F.J."/>
            <person name="Casewell N.R."/>
            <person name="Henkel C.V."/>
            <person name="Heimberg A.M."/>
            <person name="Jansen H.J."/>
            <person name="McCleary R.J."/>
            <person name="Kerkkamp H.M."/>
            <person name="Vos R.A."/>
            <person name="Guerreiro I."/>
            <person name="Calvete J.J."/>
            <person name="Wuster W."/>
            <person name="Woods A.E."/>
            <person name="Logan J.M."/>
            <person name="Harrison R.A."/>
            <person name="Castoe T.A."/>
            <person name="de Koning A.P."/>
            <person name="Pollock D.D."/>
            <person name="Yandell M."/>
            <person name="Calderon D."/>
            <person name="Renjifo C."/>
            <person name="Currier R.B."/>
            <person name="Salgado D."/>
            <person name="Pla D."/>
            <person name="Sanz L."/>
            <person name="Hyder A.S."/>
            <person name="Ribeiro J.M."/>
            <person name="Arntzen J.W."/>
            <person name="van den Thillart G.E."/>
            <person name="Boetzer M."/>
            <person name="Pirovano W."/>
            <person name="Dirks R.P."/>
            <person name="Spaink H.P."/>
            <person name="Duboule D."/>
            <person name="McGlinn E."/>
            <person name="Kini R.M."/>
            <person name="Richardson M.K."/>
        </authorList>
    </citation>
    <scope>NUCLEOTIDE SEQUENCE</scope>
    <source>
        <tissue evidence="14">Blood</tissue>
    </source>
</reference>